<name>A0ABX1APQ1_9ACTN</name>
<dbReference type="CDD" id="cd06170">
    <property type="entry name" value="LuxR_C_like"/>
    <property type="match status" value="1"/>
</dbReference>
<comment type="caution">
    <text evidence="6">The sequence shown here is derived from an EMBL/GenBank/DDBJ whole genome shotgun (WGS) entry which is preliminary data.</text>
</comment>
<feature type="region of interest" description="Disordered" evidence="4">
    <location>
        <begin position="1"/>
        <end position="27"/>
    </location>
</feature>
<dbReference type="SMART" id="SM00421">
    <property type="entry name" value="HTH_LUXR"/>
    <property type="match status" value="1"/>
</dbReference>
<dbReference type="Pfam" id="PF00196">
    <property type="entry name" value="GerE"/>
    <property type="match status" value="1"/>
</dbReference>
<dbReference type="PANTHER" id="PTHR44688:SF16">
    <property type="entry name" value="DNA-BINDING TRANSCRIPTIONAL ACTIVATOR DEVR_DOSR"/>
    <property type="match status" value="1"/>
</dbReference>
<dbReference type="InterPro" id="IPR000792">
    <property type="entry name" value="Tscrpt_reg_LuxR_C"/>
</dbReference>
<reference evidence="6 7" key="1">
    <citation type="submission" date="2020-03" db="EMBL/GenBank/DDBJ databases">
        <title>Draft genome of Streptomyces sp. ventii, isolated from the Axial Seamount in the Pacific Ocean, and resequencing of the two type strains Streptomyces lonarensis strain NCL 716 and Streptomyces bohaiensis strain 11A07.</title>
        <authorList>
            <person name="Loughran R.M."/>
            <person name="Pfannmuller K.M."/>
            <person name="Wasson B.J."/>
            <person name="Deadmond M.C."/>
            <person name="Paddock B.E."/>
            <person name="Koyack M.J."/>
            <person name="Gallegos D.A."/>
            <person name="Mitchell E.A."/>
            <person name="Ushijima B."/>
            <person name="Saw J.H."/>
            <person name="Mcphail K.L."/>
            <person name="Videau P."/>
        </authorList>
    </citation>
    <scope>NUCLEOTIDE SEQUENCE [LARGE SCALE GENOMIC DNA]</scope>
    <source>
        <strain evidence="7">5675061</strain>
    </source>
</reference>
<gene>
    <name evidence="6" type="ORF">HCJ92_09080</name>
</gene>
<keyword evidence="7" id="KW-1185">Reference proteome</keyword>
<dbReference type="EMBL" id="JAAVJB010000051">
    <property type="protein sequence ID" value="NJP66437.1"/>
    <property type="molecule type" value="Genomic_DNA"/>
</dbReference>
<dbReference type="PANTHER" id="PTHR44688">
    <property type="entry name" value="DNA-BINDING TRANSCRIPTIONAL ACTIVATOR DEVR_DOSR"/>
    <property type="match status" value="1"/>
</dbReference>
<dbReference type="PRINTS" id="PR00038">
    <property type="entry name" value="HTHLUXR"/>
</dbReference>
<evidence type="ECO:0000259" key="5">
    <source>
        <dbReference type="PROSITE" id="PS50043"/>
    </source>
</evidence>
<keyword evidence="3" id="KW-0804">Transcription</keyword>
<feature type="domain" description="HTH luxR-type" evidence="5">
    <location>
        <begin position="166"/>
        <end position="231"/>
    </location>
</feature>
<keyword evidence="1" id="KW-0805">Transcription regulation</keyword>
<evidence type="ECO:0000256" key="2">
    <source>
        <dbReference type="ARBA" id="ARBA00023125"/>
    </source>
</evidence>
<keyword evidence="2" id="KW-0238">DNA-binding</keyword>
<evidence type="ECO:0000256" key="4">
    <source>
        <dbReference type="SAM" id="MobiDB-lite"/>
    </source>
</evidence>
<proteinExistence type="predicted"/>
<evidence type="ECO:0000256" key="3">
    <source>
        <dbReference type="ARBA" id="ARBA00023163"/>
    </source>
</evidence>
<dbReference type="PROSITE" id="PS50043">
    <property type="entry name" value="HTH_LUXR_2"/>
    <property type="match status" value="1"/>
</dbReference>
<dbReference type="Gene3D" id="3.40.50.2300">
    <property type="match status" value="1"/>
</dbReference>
<accession>A0ABX1APQ1</accession>
<dbReference type="RefSeq" id="WP_167932964.1">
    <property type="nucleotide sequence ID" value="NZ_JAAVJB010000051.1"/>
</dbReference>
<evidence type="ECO:0000313" key="6">
    <source>
        <dbReference type="EMBL" id="NJP66437.1"/>
    </source>
</evidence>
<organism evidence="6 7">
    <name type="scientific">Streptomyces spiramenti</name>
    <dbReference type="NCBI Taxonomy" id="2720606"/>
    <lineage>
        <taxon>Bacteria</taxon>
        <taxon>Bacillati</taxon>
        <taxon>Actinomycetota</taxon>
        <taxon>Actinomycetes</taxon>
        <taxon>Kitasatosporales</taxon>
        <taxon>Streptomycetaceae</taxon>
        <taxon>Streptomyces</taxon>
    </lineage>
</organism>
<protein>
    <submittedName>
        <fullName evidence="6">Response regulator transcription factor</fullName>
    </submittedName>
</protein>
<evidence type="ECO:0000256" key="1">
    <source>
        <dbReference type="ARBA" id="ARBA00023015"/>
    </source>
</evidence>
<dbReference type="Proteomes" id="UP000746503">
    <property type="component" value="Unassembled WGS sequence"/>
</dbReference>
<dbReference type="InterPro" id="IPR016032">
    <property type="entry name" value="Sig_transdc_resp-reg_C-effctor"/>
</dbReference>
<sequence>MRPAGDQRRPAPGPVGGPLPGNDDRPLAVTPLVATEVLRRGLASLLEQIPRVTVVEPGHDALARREPPPGAVEVVIASLAEWRRLPDGGSCGDRPQPVVVLIGDDVRARDLSFPTAPPCDGVLSLTEASLPVLDDTLRRAVRGEFPLPARLARELVAGGRGPGRRREGRPVSFTERETETLGLLIEGYSNKQIAKALGISAHGVKRLVGAILLKLDAPNRTTAAVMAMDQRLV</sequence>
<dbReference type="SUPFAM" id="SSF46894">
    <property type="entry name" value="C-terminal effector domain of the bipartite response regulators"/>
    <property type="match status" value="1"/>
</dbReference>
<evidence type="ECO:0000313" key="7">
    <source>
        <dbReference type="Proteomes" id="UP000746503"/>
    </source>
</evidence>